<dbReference type="InterPro" id="IPR008949">
    <property type="entry name" value="Isoprenoid_synthase_dom_sf"/>
</dbReference>
<name>A0A7I8W820_9ANNE</name>
<dbReference type="Pfam" id="PF01246">
    <property type="entry name" value="Ribosomal_L24e"/>
    <property type="match status" value="1"/>
</dbReference>
<proteinExistence type="inferred from homology"/>
<dbReference type="Gene3D" id="1.10.600.10">
    <property type="entry name" value="Farnesyl Diphosphate Synthase"/>
    <property type="match status" value="1"/>
</dbReference>
<evidence type="ECO:0000256" key="3">
    <source>
        <dbReference type="ARBA" id="ARBA00023274"/>
    </source>
</evidence>
<dbReference type="GO" id="GO:0003729">
    <property type="term" value="F:mRNA binding"/>
    <property type="evidence" value="ECO:0007669"/>
    <property type="project" value="TreeGrafter"/>
</dbReference>
<gene>
    <name evidence="9" type="ORF">DGYR_LOCUS11774</name>
</gene>
<evidence type="ECO:0000256" key="7">
    <source>
        <dbReference type="SAM" id="MobiDB-lite"/>
    </source>
</evidence>
<dbReference type="InterPro" id="IPR000988">
    <property type="entry name" value="Ribosomal_eL24-rel_N"/>
</dbReference>
<feature type="region of interest" description="Disordered" evidence="7">
    <location>
        <begin position="438"/>
        <end position="461"/>
    </location>
</feature>
<accession>A0A7I8W820</accession>
<dbReference type="Proteomes" id="UP000549394">
    <property type="component" value="Unassembled WGS sequence"/>
</dbReference>
<dbReference type="Pfam" id="PF00494">
    <property type="entry name" value="SQS_PSY"/>
    <property type="match status" value="1"/>
</dbReference>
<dbReference type="Gene3D" id="2.30.170.20">
    <property type="entry name" value="Ribosomal protein L24e"/>
    <property type="match status" value="1"/>
</dbReference>
<feature type="coiled-coil region" evidence="6">
    <location>
        <begin position="101"/>
        <end position="128"/>
    </location>
</feature>
<evidence type="ECO:0000256" key="1">
    <source>
        <dbReference type="ARBA" id="ARBA00005647"/>
    </source>
</evidence>
<dbReference type="Gene3D" id="6.10.250.1270">
    <property type="match status" value="1"/>
</dbReference>
<dbReference type="FunFam" id="2.30.170.20:FF:000002">
    <property type="entry name" value="60S ribosomal protein L24"/>
    <property type="match status" value="1"/>
</dbReference>
<keyword evidence="2" id="KW-0689">Ribosomal protein</keyword>
<keyword evidence="3" id="KW-0687">Ribonucleoprotein</keyword>
<dbReference type="InterPro" id="IPR038630">
    <property type="entry name" value="L24e/L24_sf"/>
</dbReference>
<sequence length="538" mass="61871">MKTELCAFSGFKIYPGHGKRVVKIDGKVFHFINGKCERSQQLKRNPRKINWTVLYRRKMKKNASEETSKKRTRRTQKFQRAITGATLNDIMAKRNQKPEVRKAQREQAIRAAKEKQRAKEQVKKATQKKTGYLLSRRCQSTFTKVWLKKDIDYCIDLVKQHDYETYITTLLLPQEARIPVFGLRALNVEIAKVPDSVTDKNTGKTRLIFWGNCIKSTSQGKPPKTPVASLLSKVLASYKLPEDRLLDLVTAREIHFSSQLPETIADIENYAKNTTSNLLELTLEILGSPNDEAKKMAECVGKAQGLTTMLRAVPFHATCGRILLPKDLFEKYNLSYKEILKGKLTDNGRNLVSEVINLVNQHLEEARSIGKNCDAKFRNAMLPAIKANEIYQMNNNNWTLNDQGLNAQKSSQHLCQELLSGLRENLLDERQSMNYRLKYKSSQEQRKRYQEENLNNPSNEQKRRANPLVLIKRDVIDEYLYHREEFLKGLKKGEVVYMFPETIDSDSVECSHPGRKVSGRVLISDIDFVSNVTLEKTN</sequence>
<dbReference type="AlphaFoldDB" id="A0A7I8W820"/>
<organism evidence="9 10">
    <name type="scientific">Dimorphilus gyrociliatus</name>
    <dbReference type="NCBI Taxonomy" id="2664684"/>
    <lineage>
        <taxon>Eukaryota</taxon>
        <taxon>Metazoa</taxon>
        <taxon>Spiralia</taxon>
        <taxon>Lophotrochozoa</taxon>
        <taxon>Annelida</taxon>
        <taxon>Polychaeta</taxon>
        <taxon>Polychaeta incertae sedis</taxon>
        <taxon>Dinophilidae</taxon>
        <taxon>Dimorphilus</taxon>
    </lineage>
</organism>
<evidence type="ECO:0000256" key="4">
    <source>
        <dbReference type="ARBA" id="ARBA00040612"/>
    </source>
</evidence>
<dbReference type="InterPro" id="IPR023442">
    <property type="entry name" value="Ribosomal_eL24_CS"/>
</dbReference>
<dbReference type="SUPFAM" id="SSF48576">
    <property type="entry name" value="Terpenoid synthases"/>
    <property type="match status" value="1"/>
</dbReference>
<dbReference type="CDD" id="cd00472">
    <property type="entry name" value="Ribosomal_L24e_L24"/>
    <property type="match status" value="1"/>
</dbReference>
<evidence type="ECO:0000313" key="10">
    <source>
        <dbReference type="Proteomes" id="UP000549394"/>
    </source>
</evidence>
<dbReference type="PROSITE" id="PS01073">
    <property type="entry name" value="RIBOSOMAL_L24E"/>
    <property type="match status" value="1"/>
</dbReference>
<dbReference type="OrthoDB" id="1727108at2759"/>
<dbReference type="InterPro" id="IPR056366">
    <property type="entry name" value="Ribosomal_eL24"/>
</dbReference>
<dbReference type="PANTHER" id="PTHR10792:SF1">
    <property type="entry name" value="RIBOSOMAL PROTEIN L24"/>
    <property type="match status" value="1"/>
</dbReference>
<evidence type="ECO:0000256" key="2">
    <source>
        <dbReference type="ARBA" id="ARBA00022980"/>
    </source>
</evidence>
<comment type="caution">
    <text evidence="9">The sequence shown here is derived from an EMBL/GenBank/DDBJ whole genome shotgun (WGS) entry which is preliminary data.</text>
</comment>
<dbReference type="GO" id="GO:0002181">
    <property type="term" value="P:cytoplasmic translation"/>
    <property type="evidence" value="ECO:0007669"/>
    <property type="project" value="TreeGrafter"/>
</dbReference>
<reference evidence="9 10" key="1">
    <citation type="submission" date="2020-08" db="EMBL/GenBank/DDBJ databases">
        <authorList>
            <person name="Hejnol A."/>
        </authorList>
    </citation>
    <scope>NUCLEOTIDE SEQUENCE [LARGE SCALE GENOMIC DNA]</scope>
</reference>
<comment type="similarity">
    <text evidence="1">Belongs to the eukaryotic ribosomal protein eL24 family.</text>
</comment>
<feature type="compositionally biased region" description="Basic and acidic residues" evidence="7">
    <location>
        <begin position="441"/>
        <end position="451"/>
    </location>
</feature>
<dbReference type="InterPro" id="IPR002060">
    <property type="entry name" value="Squ/phyt_synthse"/>
</dbReference>
<keyword evidence="10" id="KW-1185">Reference proteome</keyword>
<keyword evidence="6" id="KW-0175">Coiled coil</keyword>
<feature type="domain" description="Large ribosomal subunit protein eL24-related N-terminal" evidence="8">
    <location>
        <begin position="1"/>
        <end position="65"/>
    </location>
</feature>
<evidence type="ECO:0000256" key="5">
    <source>
        <dbReference type="ARBA" id="ARBA00041213"/>
    </source>
</evidence>
<dbReference type="GO" id="GO:0003735">
    <property type="term" value="F:structural constituent of ribosome"/>
    <property type="evidence" value="ECO:0007669"/>
    <property type="project" value="InterPro"/>
</dbReference>
<evidence type="ECO:0000313" key="9">
    <source>
        <dbReference type="EMBL" id="CAD5124198.1"/>
    </source>
</evidence>
<evidence type="ECO:0000256" key="6">
    <source>
        <dbReference type="SAM" id="Coils"/>
    </source>
</evidence>
<dbReference type="PANTHER" id="PTHR10792">
    <property type="entry name" value="60S RIBOSOMAL PROTEIN L24"/>
    <property type="match status" value="1"/>
</dbReference>
<dbReference type="SUPFAM" id="SSF57716">
    <property type="entry name" value="Glucocorticoid receptor-like (DNA-binding domain)"/>
    <property type="match status" value="1"/>
</dbReference>
<dbReference type="EMBL" id="CAJFCJ010000020">
    <property type="protein sequence ID" value="CAD5124198.1"/>
    <property type="molecule type" value="Genomic_DNA"/>
</dbReference>
<protein>
    <recommendedName>
        <fullName evidence="4">Large ribosomal subunit protein eL24</fullName>
    </recommendedName>
    <alternativeName>
        <fullName evidence="5">60S ribosomal protein L24</fullName>
    </alternativeName>
</protein>
<dbReference type="GO" id="GO:0022625">
    <property type="term" value="C:cytosolic large ribosomal subunit"/>
    <property type="evidence" value="ECO:0007669"/>
    <property type="project" value="TreeGrafter"/>
</dbReference>
<evidence type="ECO:0000259" key="8">
    <source>
        <dbReference type="Pfam" id="PF01246"/>
    </source>
</evidence>